<evidence type="ECO:0000256" key="2">
    <source>
        <dbReference type="ARBA" id="ARBA00023125"/>
    </source>
</evidence>
<dbReference type="Pfam" id="PF12833">
    <property type="entry name" value="HTH_18"/>
    <property type="match status" value="1"/>
</dbReference>
<dbReference type="InterPro" id="IPR009057">
    <property type="entry name" value="Homeodomain-like_sf"/>
</dbReference>
<protein>
    <submittedName>
        <fullName evidence="6">Helix-turn-helix domain-containing protein</fullName>
    </submittedName>
</protein>
<dbReference type="EMBL" id="BAAARV010000117">
    <property type="protein sequence ID" value="GAA2389116.1"/>
    <property type="molecule type" value="Genomic_DNA"/>
</dbReference>
<keyword evidence="7" id="KW-1185">Reference proteome</keyword>
<dbReference type="PANTHER" id="PTHR46796:SF6">
    <property type="entry name" value="ARAC SUBFAMILY"/>
    <property type="match status" value="1"/>
</dbReference>
<dbReference type="InterPro" id="IPR050204">
    <property type="entry name" value="AraC_XylS_family_regulators"/>
</dbReference>
<sequence>MFVSEFSTEGLPAGDRFTAWVELGSRSLTPIFVRSDVEDDFPASIRALALGDVQVCLLTYPSLRVHRPPRLIRQSDPEAYQINLLLDGESGVRQSGRETTFGAGHFVLYDTSRPFDGWRCCPSDAHTITVQIPRALLPLPASHLDRLTAVPFSTRRGIGAALSRWLIDMTNRAREFTPDDAPTLSRVTVDLLAAVLAGAVEAEGMLDPRSRRRTLLLQINGFIEQHLGDPALSPRMVADAHHISLRHLQQLFAEEGVTPAGWIRRRRLERCHHDLTDPYLHAHAVRAIAARWGFTDPAHFTRAFRAAYGVTPREYRNDPGARESTTTVRATAMPGGSRHGILPL</sequence>
<keyword evidence="2" id="KW-0238">DNA-binding</keyword>
<evidence type="ECO:0000313" key="7">
    <source>
        <dbReference type="Proteomes" id="UP001501444"/>
    </source>
</evidence>
<keyword evidence="3" id="KW-0804">Transcription</keyword>
<evidence type="ECO:0000256" key="4">
    <source>
        <dbReference type="SAM" id="MobiDB-lite"/>
    </source>
</evidence>
<evidence type="ECO:0000259" key="5">
    <source>
        <dbReference type="PROSITE" id="PS01124"/>
    </source>
</evidence>
<gene>
    <name evidence="6" type="ORF">GCM10010170_100580</name>
</gene>
<evidence type="ECO:0000313" key="6">
    <source>
        <dbReference type="EMBL" id="GAA2389116.1"/>
    </source>
</evidence>
<proteinExistence type="predicted"/>
<dbReference type="Gene3D" id="1.10.10.60">
    <property type="entry name" value="Homeodomain-like"/>
    <property type="match status" value="1"/>
</dbReference>
<dbReference type="InterPro" id="IPR018060">
    <property type="entry name" value="HTH_AraC"/>
</dbReference>
<feature type="region of interest" description="Disordered" evidence="4">
    <location>
        <begin position="315"/>
        <end position="344"/>
    </location>
</feature>
<dbReference type="PROSITE" id="PS01124">
    <property type="entry name" value="HTH_ARAC_FAMILY_2"/>
    <property type="match status" value="1"/>
</dbReference>
<organism evidence="6 7">
    <name type="scientific">Dactylosporangium salmoneum</name>
    <dbReference type="NCBI Taxonomy" id="53361"/>
    <lineage>
        <taxon>Bacteria</taxon>
        <taxon>Bacillati</taxon>
        <taxon>Actinomycetota</taxon>
        <taxon>Actinomycetes</taxon>
        <taxon>Micromonosporales</taxon>
        <taxon>Micromonosporaceae</taxon>
        <taxon>Dactylosporangium</taxon>
    </lineage>
</organism>
<dbReference type="InterPro" id="IPR020449">
    <property type="entry name" value="Tscrpt_reg_AraC-type_HTH"/>
</dbReference>
<keyword evidence="1" id="KW-0805">Transcription regulation</keyword>
<dbReference type="Pfam" id="PF14525">
    <property type="entry name" value="AraC_binding_2"/>
    <property type="match status" value="1"/>
</dbReference>
<comment type="caution">
    <text evidence="6">The sequence shown here is derived from an EMBL/GenBank/DDBJ whole genome shotgun (WGS) entry which is preliminary data.</text>
</comment>
<dbReference type="PRINTS" id="PR00032">
    <property type="entry name" value="HTHARAC"/>
</dbReference>
<evidence type="ECO:0000256" key="1">
    <source>
        <dbReference type="ARBA" id="ARBA00023015"/>
    </source>
</evidence>
<name>A0ABP5UZX8_9ACTN</name>
<dbReference type="Proteomes" id="UP001501444">
    <property type="component" value="Unassembled WGS sequence"/>
</dbReference>
<evidence type="ECO:0000256" key="3">
    <source>
        <dbReference type="ARBA" id="ARBA00023163"/>
    </source>
</evidence>
<dbReference type="SMART" id="SM00342">
    <property type="entry name" value="HTH_ARAC"/>
    <property type="match status" value="1"/>
</dbReference>
<reference evidence="7" key="1">
    <citation type="journal article" date="2019" name="Int. J. Syst. Evol. Microbiol.">
        <title>The Global Catalogue of Microorganisms (GCM) 10K type strain sequencing project: providing services to taxonomists for standard genome sequencing and annotation.</title>
        <authorList>
            <consortium name="The Broad Institute Genomics Platform"/>
            <consortium name="The Broad Institute Genome Sequencing Center for Infectious Disease"/>
            <person name="Wu L."/>
            <person name="Ma J."/>
        </authorList>
    </citation>
    <scope>NUCLEOTIDE SEQUENCE [LARGE SCALE GENOMIC DNA]</scope>
    <source>
        <strain evidence="7">JCM 3272</strain>
    </source>
</reference>
<feature type="domain" description="HTH araC/xylS-type" evidence="5">
    <location>
        <begin position="217"/>
        <end position="318"/>
    </location>
</feature>
<dbReference type="InterPro" id="IPR035418">
    <property type="entry name" value="AraC-bd_2"/>
</dbReference>
<dbReference type="SUPFAM" id="SSF46689">
    <property type="entry name" value="Homeodomain-like"/>
    <property type="match status" value="1"/>
</dbReference>
<accession>A0ABP5UZX8</accession>
<dbReference type="PANTHER" id="PTHR46796">
    <property type="entry name" value="HTH-TYPE TRANSCRIPTIONAL ACTIVATOR RHAS-RELATED"/>
    <property type="match status" value="1"/>
</dbReference>